<evidence type="ECO:0000259" key="12">
    <source>
        <dbReference type="Pfam" id="PF01467"/>
    </source>
</evidence>
<feature type="domain" description="Cytidyltransferase-like" evidence="12">
    <location>
        <begin position="5"/>
        <end position="187"/>
    </location>
</feature>
<keyword evidence="7 11" id="KW-0547">Nucleotide-binding</keyword>
<evidence type="ECO:0000256" key="11">
    <source>
        <dbReference type="HAMAP-Rule" id="MF_00244"/>
    </source>
</evidence>
<reference evidence="13 14" key="1">
    <citation type="journal article" date="2011" name="Stand. Genomic Sci.">
        <title>Complete genome sequence of Treponema succinifaciens type strain (6091).</title>
        <authorList>
            <person name="Han C."/>
            <person name="Gronow S."/>
            <person name="Teshima H."/>
            <person name="Lapidus A."/>
            <person name="Nolan M."/>
            <person name="Lucas S."/>
            <person name="Hammon N."/>
            <person name="Deshpande S."/>
            <person name="Cheng J.F."/>
            <person name="Zeytun A."/>
            <person name="Tapia R."/>
            <person name="Goodwin L."/>
            <person name="Pitluck S."/>
            <person name="Liolios K."/>
            <person name="Pagani I."/>
            <person name="Ivanova N."/>
            <person name="Mavromatis K."/>
            <person name="Mikhailova N."/>
            <person name="Huntemann M."/>
            <person name="Pati A."/>
            <person name="Chen A."/>
            <person name="Palaniappan K."/>
            <person name="Land M."/>
            <person name="Hauser L."/>
            <person name="Brambilla E.M."/>
            <person name="Rohde M."/>
            <person name="Goker M."/>
            <person name="Woyke T."/>
            <person name="Bristow J."/>
            <person name="Eisen J.A."/>
            <person name="Markowitz V."/>
            <person name="Hugenholtz P."/>
            <person name="Kyrpides N.C."/>
            <person name="Klenk H.P."/>
            <person name="Detter J.C."/>
        </authorList>
    </citation>
    <scope>NUCLEOTIDE SEQUENCE [LARGE SCALE GENOMIC DNA]</scope>
    <source>
        <strain evidence="14">ATCC 33096 / DSM 2489 / 6091</strain>
    </source>
</reference>
<dbReference type="SUPFAM" id="SSF52374">
    <property type="entry name" value="Nucleotidylyl transferase"/>
    <property type="match status" value="1"/>
</dbReference>
<dbReference type="UniPathway" id="UPA00253">
    <property type="reaction ID" value="UER00332"/>
</dbReference>
<sequence length="218" mass="24633">MKIAVLGGSFNPIHIGHLALADEICVSLGYDKVLFVPVFSPPHKNMNGALPPEKRAKMVELACQDDPRFEIEPCEIQRGGISYTYDTVCFIEKKYKPEKIGLVIGRDLFSTFHLWNNASLLVEKCELILAERPFQTEDKNFKNKATGKYSQADDCAEKEFRIEDEPLFKNAVSLKNEPLAVSSTSIRFRAANKMAFQYLVPSKVFKYIIDGNLYGSKN</sequence>
<keyword evidence="8 11" id="KW-0067">ATP-binding</keyword>
<dbReference type="GO" id="GO:0004515">
    <property type="term" value="F:nicotinate-nucleotide adenylyltransferase activity"/>
    <property type="evidence" value="ECO:0007669"/>
    <property type="project" value="UniProtKB-UniRule"/>
</dbReference>
<dbReference type="CDD" id="cd02165">
    <property type="entry name" value="NMNAT"/>
    <property type="match status" value="1"/>
</dbReference>
<keyword evidence="14" id="KW-1185">Reference proteome</keyword>
<dbReference type="GO" id="GO:0005524">
    <property type="term" value="F:ATP binding"/>
    <property type="evidence" value="ECO:0007669"/>
    <property type="project" value="UniProtKB-KW"/>
</dbReference>
<evidence type="ECO:0000256" key="1">
    <source>
        <dbReference type="ARBA" id="ARBA00002324"/>
    </source>
</evidence>
<dbReference type="GeneID" id="302998062"/>
<reference evidence="14" key="2">
    <citation type="submission" date="2011-04" db="EMBL/GenBank/DDBJ databases">
        <title>The complete genome of chromosome of Treponema succinifaciens DSM 2489.</title>
        <authorList>
            <person name="Lucas S."/>
            <person name="Copeland A."/>
            <person name="Lapidus A."/>
            <person name="Bruce D."/>
            <person name="Goodwin L."/>
            <person name="Pitluck S."/>
            <person name="Peters L."/>
            <person name="Kyrpides N."/>
            <person name="Mavromatis K."/>
            <person name="Ivanova N."/>
            <person name="Ovchinnikova G."/>
            <person name="Teshima H."/>
            <person name="Detter J.C."/>
            <person name="Tapia R."/>
            <person name="Han C."/>
            <person name="Land M."/>
            <person name="Hauser L."/>
            <person name="Markowitz V."/>
            <person name="Cheng J.-F."/>
            <person name="Hugenholtz P."/>
            <person name="Woyke T."/>
            <person name="Wu D."/>
            <person name="Gronow S."/>
            <person name="Wellnitz S."/>
            <person name="Brambilla E."/>
            <person name="Klenk H.-P."/>
            <person name="Eisen J.A."/>
        </authorList>
    </citation>
    <scope>NUCLEOTIDE SEQUENCE [LARGE SCALE GENOMIC DNA]</scope>
    <source>
        <strain evidence="14">ATCC 33096 / DSM 2489 / 6091</strain>
    </source>
</reference>
<dbReference type="NCBIfam" id="TIGR00482">
    <property type="entry name" value="nicotinate (nicotinamide) nucleotide adenylyltransferase"/>
    <property type="match status" value="1"/>
</dbReference>
<comment type="function">
    <text evidence="1 11">Catalyzes the reversible adenylation of nicotinate mononucleotide (NaMN) to nicotinic acid adenine dinucleotide (NaAD).</text>
</comment>
<comment type="pathway">
    <text evidence="2 11">Cofactor biosynthesis; NAD(+) biosynthesis; deamido-NAD(+) from nicotinate D-ribonucleotide: step 1/1.</text>
</comment>
<organism evidence="13 14">
    <name type="scientific">Treponema succinifaciens (strain ATCC 33096 / DSM 2489 / 6091)</name>
    <dbReference type="NCBI Taxonomy" id="869209"/>
    <lineage>
        <taxon>Bacteria</taxon>
        <taxon>Pseudomonadati</taxon>
        <taxon>Spirochaetota</taxon>
        <taxon>Spirochaetia</taxon>
        <taxon>Spirochaetales</taxon>
        <taxon>Treponemataceae</taxon>
        <taxon>Treponema</taxon>
    </lineage>
</organism>
<evidence type="ECO:0000256" key="9">
    <source>
        <dbReference type="ARBA" id="ARBA00023027"/>
    </source>
</evidence>
<evidence type="ECO:0000256" key="7">
    <source>
        <dbReference type="ARBA" id="ARBA00022741"/>
    </source>
</evidence>
<comment type="similarity">
    <text evidence="3 11">Belongs to the NadD family.</text>
</comment>
<dbReference type="EMBL" id="CP002631">
    <property type="protein sequence ID" value="AEB13819.1"/>
    <property type="molecule type" value="Genomic_DNA"/>
</dbReference>
<evidence type="ECO:0000256" key="8">
    <source>
        <dbReference type="ARBA" id="ARBA00022840"/>
    </source>
</evidence>
<protein>
    <recommendedName>
        <fullName evidence="11">Probable nicotinate-nucleotide adenylyltransferase</fullName>
        <ecNumber evidence="11">2.7.7.18</ecNumber>
    </recommendedName>
    <alternativeName>
        <fullName evidence="11">Deamido-NAD(+) diphosphorylase</fullName>
    </alternativeName>
    <alternativeName>
        <fullName evidence="11">Deamido-NAD(+) pyrophosphorylase</fullName>
    </alternativeName>
    <alternativeName>
        <fullName evidence="11">Nicotinate mononucleotide adenylyltransferase</fullName>
        <shortName evidence="11">NaMN adenylyltransferase</shortName>
    </alternativeName>
</protein>
<evidence type="ECO:0000256" key="2">
    <source>
        <dbReference type="ARBA" id="ARBA00005019"/>
    </source>
</evidence>
<dbReference type="PANTHER" id="PTHR39321:SF3">
    <property type="entry name" value="PHOSPHOPANTETHEINE ADENYLYLTRANSFERASE"/>
    <property type="match status" value="1"/>
</dbReference>
<evidence type="ECO:0000256" key="10">
    <source>
        <dbReference type="ARBA" id="ARBA00048721"/>
    </source>
</evidence>
<dbReference type="InterPro" id="IPR005248">
    <property type="entry name" value="NadD/NMNAT"/>
</dbReference>
<keyword evidence="5 11" id="KW-0808">Transferase</keyword>
<dbReference type="KEGG" id="tsu:Tresu_0895"/>
<gene>
    <name evidence="11" type="primary">nadD</name>
    <name evidence="13" type="ordered locus">Tresu_0895</name>
</gene>
<dbReference type="eggNOG" id="COG1057">
    <property type="taxonomic scope" value="Bacteria"/>
</dbReference>
<dbReference type="EC" id="2.7.7.18" evidence="11"/>
<dbReference type="InterPro" id="IPR004821">
    <property type="entry name" value="Cyt_trans-like"/>
</dbReference>
<evidence type="ECO:0000256" key="6">
    <source>
        <dbReference type="ARBA" id="ARBA00022695"/>
    </source>
</evidence>
<dbReference type="InterPro" id="IPR014729">
    <property type="entry name" value="Rossmann-like_a/b/a_fold"/>
</dbReference>
<keyword evidence="4 11" id="KW-0662">Pyridine nucleotide biosynthesis</keyword>
<accession>F2NRK1</accession>
<evidence type="ECO:0000313" key="13">
    <source>
        <dbReference type="EMBL" id="AEB13819.1"/>
    </source>
</evidence>
<comment type="catalytic activity">
    <reaction evidence="10 11">
        <text>nicotinate beta-D-ribonucleotide + ATP + H(+) = deamido-NAD(+) + diphosphate</text>
        <dbReference type="Rhea" id="RHEA:22860"/>
        <dbReference type="ChEBI" id="CHEBI:15378"/>
        <dbReference type="ChEBI" id="CHEBI:30616"/>
        <dbReference type="ChEBI" id="CHEBI:33019"/>
        <dbReference type="ChEBI" id="CHEBI:57502"/>
        <dbReference type="ChEBI" id="CHEBI:58437"/>
        <dbReference type="EC" id="2.7.7.18"/>
    </reaction>
</comment>
<evidence type="ECO:0000313" key="14">
    <source>
        <dbReference type="Proteomes" id="UP000006852"/>
    </source>
</evidence>
<dbReference type="AlphaFoldDB" id="F2NRK1"/>
<keyword evidence="9 11" id="KW-0520">NAD</keyword>
<dbReference type="Pfam" id="PF01467">
    <property type="entry name" value="CTP_transf_like"/>
    <property type="match status" value="1"/>
</dbReference>
<proteinExistence type="inferred from homology"/>
<keyword evidence="6 11" id="KW-0548">Nucleotidyltransferase</keyword>
<dbReference type="OrthoDB" id="5295945at2"/>
<name>F2NRK1_TRES6</name>
<dbReference type="PANTHER" id="PTHR39321">
    <property type="entry name" value="NICOTINATE-NUCLEOTIDE ADENYLYLTRANSFERASE-RELATED"/>
    <property type="match status" value="1"/>
</dbReference>
<dbReference type="HOGENOM" id="CLU_069765_3_1_12"/>
<evidence type="ECO:0000256" key="3">
    <source>
        <dbReference type="ARBA" id="ARBA00009014"/>
    </source>
</evidence>
<dbReference type="HAMAP" id="MF_00244">
    <property type="entry name" value="NaMN_adenylyltr"/>
    <property type="match status" value="1"/>
</dbReference>
<dbReference type="RefSeq" id="WP_013701112.1">
    <property type="nucleotide sequence ID" value="NC_015385.1"/>
</dbReference>
<dbReference type="NCBIfam" id="TIGR00125">
    <property type="entry name" value="cyt_tran_rel"/>
    <property type="match status" value="1"/>
</dbReference>
<dbReference type="Gene3D" id="3.40.50.620">
    <property type="entry name" value="HUPs"/>
    <property type="match status" value="1"/>
</dbReference>
<dbReference type="STRING" id="869209.Tresu_0895"/>
<dbReference type="GO" id="GO:0009435">
    <property type="term" value="P:NAD+ biosynthetic process"/>
    <property type="evidence" value="ECO:0007669"/>
    <property type="project" value="UniProtKB-UniRule"/>
</dbReference>
<evidence type="ECO:0000256" key="5">
    <source>
        <dbReference type="ARBA" id="ARBA00022679"/>
    </source>
</evidence>
<evidence type="ECO:0000256" key="4">
    <source>
        <dbReference type="ARBA" id="ARBA00022642"/>
    </source>
</evidence>
<dbReference type="Proteomes" id="UP000006852">
    <property type="component" value="Chromosome"/>
</dbReference>